<sequence length="425" mass="48292">MPRSEMWATVPRMLLLLLAAALAPTQTCTGSHSMRYFITIASRPGLGDPRFIVVGYVDDTEFVRFDSDAEDPRMEPRAPWMQREGPDYWERETRIIKHTEQIYRGNLRAALGFYNQSEGGSHTIQNMYGCQTGPDGRLVRGYSQFAYEGENYISLNDDLRTWTAADIAAQITKHKWEQAGFAEQWRNYLEGACMQWLRRYLENGKEQLLCTDPPKTHVTHHPRPEGKVTLRCWALGFYPADITLTWKKDEEELTQDMEMVETRPAGDGTFQKWAAVVVPIGEEQRYTCHVEHEGLPEPFTLRWEPLQSTVPSMAVVPILVLLGAMTIIRAVVAVVRKRRRNTGGQGGDYAPDLASDRCHLGTRSHSLKKQQMSEAVYFYEEHPAQSSPPGPYPSSAPAPAPFHSQPSWYCKGRRGHLRPVISLLP</sequence>
<dbReference type="PRINTS" id="PR01638">
    <property type="entry name" value="MHCCLASSI"/>
</dbReference>
<keyword evidence="8 11" id="KW-0472">Membrane</keyword>
<evidence type="ECO:0000313" key="14">
    <source>
        <dbReference type="Proteomes" id="UP000886700"/>
    </source>
</evidence>
<dbReference type="PROSITE" id="PS00290">
    <property type="entry name" value="IG_MHC"/>
    <property type="match status" value="1"/>
</dbReference>
<evidence type="ECO:0000256" key="3">
    <source>
        <dbReference type="ARBA" id="ARBA00006909"/>
    </source>
</evidence>
<evidence type="ECO:0000256" key="10">
    <source>
        <dbReference type="RuleBase" id="RU004439"/>
    </source>
</evidence>
<dbReference type="InterPro" id="IPR050208">
    <property type="entry name" value="MHC_class-I_related"/>
</dbReference>
<evidence type="ECO:0000256" key="9">
    <source>
        <dbReference type="ARBA" id="ARBA00023180"/>
    </source>
</evidence>
<dbReference type="Pfam" id="PF07654">
    <property type="entry name" value="C1-set"/>
    <property type="match status" value="1"/>
</dbReference>
<evidence type="ECO:0000259" key="13">
    <source>
        <dbReference type="PROSITE" id="PS50835"/>
    </source>
</evidence>
<dbReference type="InterPro" id="IPR003006">
    <property type="entry name" value="Ig/MHC_CS"/>
</dbReference>
<dbReference type="Pfam" id="PF00129">
    <property type="entry name" value="MHC_I"/>
    <property type="match status" value="1"/>
</dbReference>
<proteinExistence type="inferred from homology"/>
<protein>
    <submittedName>
        <fullName evidence="15">H-2 class I histocompatibility antigen, Q10 alpha chain-like isoform X1</fullName>
    </submittedName>
</protein>
<feature type="chain" id="PRO_5046922055" evidence="12">
    <location>
        <begin position="31"/>
        <end position="425"/>
    </location>
</feature>
<gene>
    <name evidence="15" type="primary">LOC121134329</name>
</gene>
<dbReference type="InterPro" id="IPR011162">
    <property type="entry name" value="MHC_I/II-like_Ag-recog"/>
</dbReference>
<reference evidence="15" key="1">
    <citation type="submission" date="2025-08" db="UniProtKB">
        <authorList>
            <consortium name="RefSeq"/>
        </authorList>
    </citation>
    <scope>IDENTIFICATION</scope>
    <source>
        <tissue evidence="15">Liver</tissue>
    </source>
</reference>
<evidence type="ECO:0000256" key="7">
    <source>
        <dbReference type="ARBA" id="ARBA00022989"/>
    </source>
</evidence>
<evidence type="ECO:0000313" key="15">
    <source>
        <dbReference type="RefSeq" id="XP_040588385.1"/>
    </source>
</evidence>
<dbReference type="Gene3D" id="2.60.40.10">
    <property type="entry name" value="Immunoglobulins"/>
    <property type="match status" value="1"/>
</dbReference>
<dbReference type="SUPFAM" id="SSF54452">
    <property type="entry name" value="MHC antigen-recognition domain"/>
    <property type="match status" value="1"/>
</dbReference>
<dbReference type="SUPFAM" id="SSF48726">
    <property type="entry name" value="Immunoglobulin"/>
    <property type="match status" value="1"/>
</dbReference>
<dbReference type="InterPro" id="IPR003597">
    <property type="entry name" value="Ig_C1-set"/>
</dbReference>
<dbReference type="PANTHER" id="PTHR16675">
    <property type="entry name" value="MHC CLASS I-RELATED"/>
    <property type="match status" value="1"/>
</dbReference>
<keyword evidence="6" id="KW-0391">Immunity</keyword>
<keyword evidence="5 11" id="KW-0812">Transmembrane</keyword>
<dbReference type="SMART" id="SM00407">
    <property type="entry name" value="IGc1"/>
    <property type="match status" value="1"/>
</dbReference>
<dbReference type="Gene3D" id="3.30.500.10">
    <property type="entry name" value="MHC class I-like antigen recognition-like"/>
    <property type="match status" value="1"/>
</dbReference>
<comment type="function">
    <text evidence="1">Involved in the presentation of foreign antigens to the immune system.</text>
</comment>
<keyword evidence="9" id="KW-0325">Glycoprotein</keyword>
<evidence type="ECO:0000256" key="2">
    <source>
        <dbReference type="ARBA" id="ARBA00004479"/>
    </source>
</evidence>
<dbReference type="CDD" id="cd07698">
    <property type="entry name" value="IgC1_MHC_I_alpha3"/>
    <property type="match status" value="1"/>
</dbReference>
<evidence type="ECO:0000256" key="1">
    <source>
        <dbReference type="ARBA" id="ARBA00002297"/>
    </source>
</evidence>
<keyword evidence="7 11" id="KW-1133">Transmembrane helix</keyword>
<dbReference type="InterPro" id="IPR007110">
    <property type="entry name" value="Ig-like_dom"/>
</dbReference>
<keyword evidence="4" id="KW-0490">MHC I</keyword>
<evidence type="ECO:0000256" key="5">
    <source>
        <dbReference type="ARBA" id="ARBA00022692"/>
    </source>
</evidence>
<dbReference type="GeneID" id="121134329"/>
<comment type="similarity">
    <text evidence="3 10">Belongs to the MHC class I family.</text>
</comment>
<feature type="signal peptide" evidence="12">
    <location>
        <begin position="1"/>
        <end position="30"/>
    </location>
</feature>
<name>A0ABM2WBS5_MESAU</name>
<evidence type="ECO:0000256" key="4">
    <source>
        <dbReference type="ARBA" id="ARBA00022451"/>
    </source>
</evidence>
<keyword evidence="12" id="KW-0732">Signal</keyword>
<comment type="subcellular location">
    <subcellularLocation>
        <location evidence="2">Membrane</location>
        <topology evidence="2">Single-pass type I membrane protein</topology>
    </subcellularLocation>
</comment>
<feature type="domain" description="Ig-like" evidence="13">
    <location>
        <begin position="214"/>
        <end position="302"/>
    </location>
</feature>
<evidence type="ECO:0000256" key="11">
    <source>
        <dbReference type="SAM" id="Phobius"/>
    </source>
</evidence>
<dbReference type="InterPro" id="IPR013783">
    <property type="entry name" value="Ig-like_fold"/>
</dbReference>
<feature type="transmembrane region" description="Helical" evidence="11">
    <location>
        <begin position="314"/>
        <end position="335"/>
    </location>
</feature>
<organism evidence="14 15">
    <name type="scientific">Mesocricetus auratus</name>
    <name type="common">Golden hamster</name>
    <dbReference type="NCBI Taxonomy" id="10036"/>
    <lineage>
        <taxon>Eukaryota</taxon>
        <taxon>Metazoa</taxon>
        <taxon>Chordata</taxon>
        <taxon>Craniata</taxon>
        <taxon>Vertebrata</taxon>
        <taxon>Euteleostomi</taxon>
        <taxon>Mammalia</taxon>
        <taxon>Eutheria</taxon>
        <taxon>Euarchontoglires</taxon>
        <taxon>Glires</taxon>
        <taxon>Rodentia</taxon>
        <taxon>Myomorpha</taxon>
        <taxon>Muroidea</taxon>
        <taxon>Cricetidae</taxon>
        <taxon>Cricetinae</taxon>
        <taxon>Mesocricetus</taxon>
    </lineage>
</organism>
<dbReference type="InterPro" id="IPR036179">
    <property type="entry name" value="Ig-like_dom_sf"/>
</dbReference>
<dbReference type="InterPro" id="IPR037055">
    <property type="entry name" value="MHC_I-like_Ag-recog_sf"/>
</dbReference>
<dbReference type="Proteomes" id="UP000886700">
    <property type="component" value="Unplaced"/>
</dbReference>
<evidence type="ECO:0000256" key="12">
    <source>
        <dbReference type="SAM" id="SignalP"/>
    </source>
</evidence>
<keyword evidence="14" id="KW-1185">Reference proteome</keyword>
<dbReference type="RefSeq" id="XP_040588385.1">
    <property type="nucleotide sequence ID" value="XM_040732451.1"/>
</dbReference>
<dbReference type="InterPro" id="IPR011161">
    <property type="entry name" value="MHC_I-like_Ag-recog"/>
</dbReference>
<dbReference type="PROSITE" id="PS50835">
    <property type="entry name" value="IG_LIKE"/>
    <property type="match status" value="1"/>
</dbReference>
<evidence type="ECO:0000256" key="6">
    <source>
        <dbReference type="ARBA" id="ARBA00022859"/>
    </source>
</evidence>
<dbReference type="InterPro" id="IPR001039">
    <property type="entry name" value="MHC_I_a_a1/a2"/>
</dbReference>
<dbReference type="PANTHER" id="PTHR16675:SF251">
    <property type="entry name" value="HLA CLASS I HISTOCOMPATIBILITY ANTIGEN, C ALPHA CHAIN"/>
    <property type="match status" value="1"/>
</dbReference>
<accession>A0ABM2WBS5</accession>
<evidence type="ECO:0000256" key="8">
    <source>
        <dbReference type="ARBA" id="ARBA00023136"/>
    </source>
</evidence>